<evidence type="ECO:0000256" key="7">
    <source>
        <dbReference type="ARBA" id="ARBA00022777"/>
    </source>
</evidence>
<dbReference type="SUPFAM" id="SSF158472">
    <property type="entry name" value="HAMP domain-like"/>
    <property type="match status" value="1"/>
</dbReference>
<dbReference type="SMART" id="SM00387">
    <property type="entry name" value="HATPase_c"/>
    <property type="match status" value="1"/>
</dbReference>
<dbReference type="SMART" id="SM00091">
    <property type="entry name" value="PAS"/>
    <property type="match status" value="2"/>
</dbReference>
<evidence type="ECO:0000256" key="14">
    <source>
        <dbReference type="SAM" id="Phobius"/>
    </source>
</evidence>
<dbReference type="SMART" id="SM00448">
    <property type="entry name" value="REC"/>
    <property type="match status" value="3"/>
</dbReference>
<dbReference type="Gene3D" id="3.30.450.20">
    <property type="entry name" value="PAS domain"/>
    <property type="match status" value="2"/>
</dbReference>
<feature type="domain" description="PAS" evidence="17">
    <location>
        <begin position="390"/>
        <end position="460"/>
    </location>
</feature>
<evidence type="ECO:0000256" key="9">
    <source>
        <dbReference type="ARBA" id="ARBA00023012"/>
    </source>
</evidence>
<dbReference type="PROSITE" id="PS50112">
    <property type="entry name" value="PAS"/>
    <property type="match status" value="2"/>
</dbReference>
<dbReference type="SUPFAM" id="SSF47384">
    <property type="entry name" value="Homodimeric domain of signal transducing histidine kinase"/>
    <property type="match status" value="1"/>
</dbReference>
<dbReference type="Pfam" id="PF00512">
    <property type="entry name" value="HisKA"/>
    <property type="match status" value="1"/>
</dbReference>
<dbReference type="CDD" id="cd00156">
    <property type="entry name" value="REC"/>
    <property type="match status" value="1"/>
</dbReference>
<reference evidence="21" key="1">
    <citation type="submission" date="2017-08" db="EMBL/GenBank/DDBJ databases">
        <title>A dynamic microbial community with high functional redundancy inhabits the cold, oxic subseafloor aquifer.</title>
        <authorList>
            <person name="Tully B.J."/>
            <person name="Wheat C.G."/>
            <person name="Glazer B.T."/>
            <person name="Huber J.A."/>
        </authorList>
    </citation>
    <scope>NUCLEOTIDE SEQUENCE [LARGE SCALE GENOMIC DNA]</scope>
</reference>
<name>A0A2A4SUE5_9DELT</name>
<dbReference type="FunFam" id="3.30.565.10:FF:000010">
    <property type="entry name" value="Sensor histidine kinase RcsC"/>
    <property type="match status" value="1"/>
</dbReference>
<dbReference type="Gene3D" id="1.10.287.130">
    <property type="match status" value="1"/>
</dbReference>
<dbReference type="CDD" id="cd00082">
    <property type="entry name" value="HisKA"/>
    <property type="match status" value="1"/>
</dbReference>
<dbReference type="GO" id="GO:0006355">
    <property type="term" value="P:regulation of DNA-templated transcription"/>
    <property type="evidence" value="ECO:0007669"/>
    <property type="project" value="InterPro"/>
</dbReference>
<sequence length="1440" mass="161507">QTKKNTPAMKMLLELGVPLEEQLRREITSMIELEKIQGVSLARKQLFALMADYRANLEIAVADLRDFLLTGDQSFEREYQKRWENTAEDLRLLQEKKSLFTAEQLKYFNQLLLAEEKFEDLAAEILAIRRSPQWNLSNYWSSSRAAPIAFEIKDILTVIVKNQQALIQEDFATYEAQTTLLIVIEGILFIVGISIAIFLSLFVTRSITAPIGNLLEATKRLAAGDLSQEVEKFSEDEIGELSSLFNHMMAQLKQRNQLVEEGTARTQGVVNTAVDGIIMIDGLGKVEGFNPAAELLFGYRAEEVLGENIKMLMPSPFTLEHDGYLDRYHRTGIKNIIGIGREVVGKRKNGSTFPFFLSIGELKLGEKTFFSGIIRDLTEEKKAQEKLKQSESKNRGIVETAVDAIIMINHLGAIEAFNPAAERLFGYVADEVRGKNLKMLMPSPYHEEHDSYLERYNRTGVKKIIGMGREVTGKHKLGSTFPIFLSIGEIRMGEQLLFTGIIRDIKKTKEAEQELRARNQEMESQNWLKTQLAKINSLSQGVQDLRSLAQLVISELAKMLEVGHGVFYTKKEDHKLTLLGSYAYQERRNISRSFKLGEGLVGQCALEKQPILLTQVPADYVRILSGLGEKAPMNILVIPILYEDDCVGVIELSSFHAFTQLQQDLLVQIAATLGVTINVVLGRQRIEELLAESQQQTEELQTQSEELQTANEELEEKAEAMDRQTMELKASNEELSEKGKALEAQKNYIEQKNADIEEKAKDLALASKYKSEFLANMSHELRTPLNSLLILAESLASNEEDNLTEDQVESAQVIHNGGLELLNLINDILDLSKVEAGHLQMTIEKVEIKSILSNLKSQFNPLAAQNKLTLNFNLAPELPLNFQTDKQRTEQIIKNLLSNALKFTEVGEVNLDVHLPRSGVRFRDDSLQVDSTLAFSIRDTGIGIPLDKQKAIFEAFQQADGSISRKFRGTGLGLTISRELARLLHGEIQMVSEEGKGSTFTLYLPLRQSPSLLVEAAVMTKVLPEVKEPIKKQPEFPYIPDDRWSLRKDEAVILIIEDDPQFAKILLDCIHKKRYKGLVAGDGTSGLALAAEYSPVAIMLDLGLPDIDGGKVMDNLKKNIDTRHIPIHVISGKVDEFAPLPGGAVCYLTKPVKATELDIVFSKIQDRLEREIKEILVVEDNLMGRKAISTLLENKGVKLITVGTGTEALQAIKQQKYDLMILDLGLPDMKGEELLKKLDEDPTLVLPPVVVYTGKDLTQEEYEKLNIISESVVIKGSDSPTRLLDEVSLFLHSLKPKLSKSLQSSPNYRYSKHTFEGKKILLVDDDMRNTFALSKALQKFGLTVIKAGNGQLALEQLDRVAGIDLVIMDIMMPVMDGYEATRQIRQRKAFQTLPIIALTAKAMPEDRIKCLEAGANDYLTKPVNMEKLISMINIWLFEAQ</sequence>
<feature type="modified residue" description="4-aspartylphosphate" evidence="12">
    <location>
        <position position="1223"/>
    </location>
</feature>
<dbReference type="GO" id="GO:0005524">
    <property type="term" value="F:ATP binding"/>
    <property type="evidence" value="ECO:0007669"/>
    <property type="project" value="UniProtKB-KW"/>
</dbReference>
<dbReference type="PROSITE" id="PS50885">
    <property type="entry name" value="HAMP"/>
    <property type="match status" value="1"/>
</dbReference>
<dbReference type="InterPro" id="IPR003661">
    <property type="entry name" value="HisK_dim/P_dom"/>
</dbReference>
<evidence type="ECO:0000259" key="18">
    <source>
        <dbReference type="PROSITE" id="PS50113"/>
    </source>
</evidence>
<evidence type="ECO:0000313" key="20">
    <source>
        <dbReference type="EMBL" id="PCI24515.1"/>
    </source>
</evidence>
<evidence type="ECO:0000256" key="5">
    <source>
        <dbReference type="ARBA" id="ARBA00022679"/>
    </source>
</evidence>
<evidence type="ECO:0000259" key="15">
    <source>
        <dbReference type="PROSITE" id="PS50109"/>
    </source>
</evidence>
<evidence type="ECO:0000256" key="11">
    <source>
        <dbReference type="ARBA" id="ARBA00070616"/>
    </source>
</evidence>
<dbReference type="InterPro" id="IPR003660">
    <property type="entry name" value="HAMP_dom"/>
</dbReference>
<evidence type="ECO:0000256" key="6">
    <source>
        <dbReference type="ARBA" id="ARBA00022741"/>
    </source>
</evidence>
<dbReference type="SUPFAM" id="SSF55785">
    <property type="entry name" value="PYP-like sensor domain (PAS domain)"/>
    <property type="match status" value="2"/>
</dbReference>
<dbReference type="PROSITE" id="PS50109">
    <property type="entry name" value="HIS_KIN"/>
    <property type="match status" value="1"/>
</dbReference>
<keyword evidence="13" id="KW-0175">Coiled coil</keyword>
<dbReference type="InterPro" id="IPR035965">
    <property type="entry name" value="PAS-like_dom_sf"/>
</dbReference>
<dbReference type="FunFam" id="3.30.450.20:FF:000060">
    <property type="entry name" value="Sensor protein FixL"/>
    <property type="match status" value="2"/>
</dbReference>
<dbReference type="CDD" id="cd00130">
    <property type="entry name" value="PAS"/>
    <property type="match status" value="2"/>
</dbReference>
<dbReference type="Pfam" id="PF00072">
    <property type="entry name" value="Response_reg"/>
    <property type="match status" value="3"/>
</dbReference>
<dbReference type="InterPro" id="IPR000014">
    <property type="entry name" value="PAS"/>
</dbReference>
<dbReference type="Proteomes" id="UP000218113">
    <property type="component" value="Unassembled WGS sequence"/>
</dbReference>
<dbReference type="InterPro" id="IPR005467">
    <property type="entry name" value="His_kinase_dom"/>
</dbReference>
<dbReference type="EC" id="2.7.13.3" evidence="3"/>
<dbReference type="Gene3D" id="3.30.450.40">
    <property type="match status" value="1"/>
</dbReference>
<comment type="function">
    <text evidence="10">Putative oxygen sensor; modulates the activity of FixJ, a transcriptional activator of nitrogen fixation fixK gene. FixL probably acts as a kinase that phosphorylates FixJ.</text>
</comment>
<dbReference type="InterPro" id="IPR004358">
    <property type="entry name" value="Sig_transdc_His_kin-like_C"/>
</dbReference>
<feature type="domain" description="PAC" evidence="18">
    <location>
        <begin position="339"/>
        <end position="389"/>
    </location>
</feature>
<comment type="subcellular location">
    <subcellularLocation>
        <location evidence="2">Membrane</location>
    </subcellularLocation>
</comment>
<keyword evidence="14" id="KW-0472">Membrane</keyword>
<comment type="caution">
    <text evidence="20">The sequence shown here is derived from an EMBL/GenBank/DDBJ whole genome shotgun (WGS) entry which is preliminary data.</text>
</comment>
<accession>A0A2A4SUE5</accession>
<keyword evidence="4 12" id="KW-0597">Phosphoprotein</keyword>
<dbReference type="Pfam" id="PF13426">
    <property type="entry name" value="PAS_9"/>
    <property type="match status" value="1"/>
</dbReference>
<feature type="domain" description="Response regulatory" evidence="16">
    <location>
        <begin position="1174"/>
        <end position="1290"/>
    </location>
</feature>
<evidence type="ECO:0000256" key="3">
    <source>
        <dbReference type="ARBA" id="ARBA00012438"/>
    </source>
</evidence>
<feature type="domain" description="PAS" evidence="17">
    <location>
        <begin position="262"/>
        <end position="315"/>
    </location>
</feature>
<evidence type="ECO:0000256" key="8">
    <source>
        <dbReference type="ARBA" id="ARBA00022840"/>
    </source>
</evidence>
<dbReference type="InterPro" id="IPR003594">
    <property type="entry name" value="HATPase_dom"/>
</dbReference>
<keyword evidence="14" id="KW-0812">Transmembrane</keyword>
<keyword evidence="5" id="KW-0808">Transferase</keyword>
<dbReference type="InterPro" id="IPR011006">
    <property type="entry name" value="CheY-like_superfamily"/>
</dbReference>
<dbReference type="SMART" id="SM00304">
    <property type="entry name" value="HAMP"/>
    <property type="match status" value="1"/>
</dbReference>
<dbReference type="SUPFAM" id="SSF55874">
    <property type="entry name" value="ATPase domain of HSP90 chaperone/DNA topoisomerase II/histidine kinase"/>
    <property type="match status" value="1"/>
</dbReference>
<keyword evidence="6" id="KW-0547">Nucleotide-binding</keyword>
<dbReference type="SUPFAM" id="SSF55781">
    <property type="entry name" value="GAF domain-like"/>
    <property type="match status" value="1"/>
</dbReference>
<dbReference type="InterPro" id="IPR001789">
    <property type="entry name" value="Sig_transdc_resp-reg_receiver"/>
</dbReference>
<dbReference type="GO" id="GO:0000155">
    <property type="term" value="F:phosphorelay sensor kinase activity"/>
    <property type="evidence" value="ECO:0007669"/>
    <property type="project" value="InterPro"/>
</dbReference>
<evidence type="ECO:0000256" key="10">
    <source>
        <dbReference type="ARBA" id="ARBA00059827"/>
    </source>
</evidence>
<evidence type="ECO:0000259" key="16">
    <source>
        <dbReference type="PROSITE" id="PS50110"/>
    </source>
</evidence>
<dbReference type="NCBIfam" id="TIGR00229">
    <property type="entry name" value="sensory_box"/>
    <property type="match status" value="2"/>
</dbReference>
<feature type="domain" description="Response regulatory" evidence="16">
    <location>
        <begin position="1052"/>
        <end position="1165"/>
    </location>
</feature>
<gene>
    <name evidence="20" type="ORF">COB67_11540</name>
</gene>
<organism evidence="20 21">
    <name type="scientific">SAR324 cluster bacterium</name>
    <dbReference type="NCBI Taxonomy" id="2024889"/>
    <lineage>
        <taxon>Bacteria</taxon>
        <taxon>Deltaproteobacteria</taxon>
        <taxon>SAR324 cluster</taxon>
    </lineage>
</organism>
<dbReference type="InterPro" id="IPR000700">
    <property type="entry name" value="PAS-assoc_C"/>
</dbReference>
<dbReference type="Gene3D" id="3.40.50.2300">
    <property type="match status" value="3"/>
</dbReference>
<dbReference type="InterPro" id="IPR013767">
    <property type="entry name" value="PAS_fold"/>
</dbReference>
<comment type="catalytic activity">
    <reaction evidence="1">
        <text>ATP + protein L-histidine = ADP + protein N-phospho-L-histidine.</text>
        <dbReference type="EC" id="2.7.13.3"/>
    </reaction>
</comment>
<feature type="modified residue" description="4-aspartylphosphate" evidence="12">
    <location>
        <position position="1369"/>
    </location>
</feature>
<evidence type="ECO:0000256" key="1">
    <source>
        <dbReference type="ARBA" id="ARBA00000085"/>
    </source>
</evidence>
<feature type="coiled-coil region" evidence="13">
    <location>
        <begin position="683"/>
        <end position="759"/>
    </location>
</feature>
<feature type="modified residue" description="4-aspartylphosphate" evidence="12">
    <location>
        <position position="1101"/>
    </location>
</feature>
<dbReference type="PROSITE" id="PS50113">
    <property type="entry name" value="PAC"/>
    <property type="match status" value="1"/>
</dbReference>
<dbReference type="Pfam" id="PF02518">
    <property type="entry name" value="HATPase_c"/>
    <property type="match status" value="1"/>
</dbReference>
<dbReference type="CDD" id="cd17546">
    <property type="entry name" value="REC_hyHK_CKI1_RcsC-like"/>
    <property type="match status" value="1"/>
</dbReference>
<dbReference type="SMART" id="SM00065">
    <property type="entry name" value="GAF"/>
    <property type="match status" value="1"/>
</dbReference>
<protein>
    <recommendedName>
        <fullName evidence="11">Sensor protein FixL</fullName>
        <ecNumber evidence="3">2.7.13.3</ecNumber>
    </recommendedName>
</protein>
<dbReference type="GO" id="GO:0016020">
    <property type="term" value="C:membrane"/>
    <property type="evidence" value="ECO:0007669"/>
    <property type="project" value="UniProtKB-SubCell"/>
</dbReference>
<evidence type="ECO:0000259" key="17">
    <source>
        <dbReference type="PROSITE" id="PS50112"/>
    </source>
</evidence>
<keyword evidence="9" id="KW-0902">Two-component regulatory system</keyword>
<evidence type="ECO:0000259" key="19">
    <source>
        <dbReference type="PROSITE" id="PS50885"/>
    </source>
</evidence>
<proteinExistence type="predicted"/>
<dbReference type="Pfam" id="PF00989">
    <property type="entry name" value="PAS"/>
    <property type="match status" value="1"/>
</dbReference>
<dbReference type="PANTHER" id="PTHR45339:SF1">
    <property type="entry name" value="HYBRID SIGNAL TRANSDUCTION HISTIDINE KINASE J"/>
    <property type="match status" value="1"/>
</dbReference>
<dbReference type="InterPro" id="IPR036890">
    <property type="entry name" value="HATPase_C_sf"/>
</dbReference>
<dbReference type="PANTHER" id="PTHR45339">
    <property type="entry name" value="HYBRID SIGNAL TRANSDUCTION HISTIDINE KINASE J"/>
    <property type="match status" value="1"/>
</dbReference>
<dbReference type="PROSITE" id="PS50110">
    <property type="entry name" value="RESPONSE_REGULATORY"/>
    <property type="match status" value="3"/>
</dbReference>
<feature type="domain" description="HAMP" evidence="19">
    <location>
        <begin position="205"/>
        <end position="257"/>
    </location>
</feature>
<dbReference type="Gene3D" id="6.10.340.10">
    <property type="match status" value="1"/>
</dbReference>
<dbReference type="EMBL" id="NVSR01000122">
    <property type="protein sequence ID" value="PCI24515.1"/>
    <property type="molecule type" value="Genomic_DNA"/>
</dbReference>
<dbReference type="InterPro" id="IPR036097">
    <property type="entry name" value="HisK_dim/P_sf"/>
</dbReference>
<feature type="non-terminal residue" evidence="20">
    <location>
        <position position="1"/>
    </location>
</feature>
<dbReference type="InterPro" id="IPR003018">
    <property type="entry name" value="GAF"/>
</dbReference>
<evidence type="ECO:0000256" key="2">
    <source>
        <dbReference type="ARBA" id="ARBA00004370"/>
    </source>
</evidence>
<dbReference type="Gene3D" id="3.30.565.10">
    <property type="entry name" value="Histidine kinase-like ATPase, C-terminal domain"/>
    <property type="match status" value="1"/>
</dbReference>
<feature type="domain" description="Response regulatory" evidence="16">
    <location>
        <begin position="1319"/>
        <end position="1436"/>
    </location>
</feature>
<dbReference type="Pfam" id="PF00672">
    <property type="entry name" value="HAMP"/>
    <property type="match status" value="1"/>
</dbReference>
<feature type="domain" description="Histidine kinase" evidence="15">
    <location>
        <begin position="776"/>
        <end position="1008"/>
    </location>
</feature>
<dbReference type="PRINTS" id="PR00344">
    <property type="entry name" value="BCTRLSENSOR"/>
</dbReference>
<dbReference type="SUPFAM" id="SSF52172">
    <property type="entry name" value="CheY-like"/>
    <property type="match status" value="3"/>
</dbReference>
<feature type="transmembrane region" description="Helical" evidence="14">
    <location>
        <begin position="180"/>
        <end position="203"/>
    </location>
</feature>
<dbReference type="CDD" id="cd06225">
    <property type="entry name" value="HAMP"/>
    <property type="match status" value="1"/>
</dbReference>
<keyword evidence="7" id="KW-0418">Kinase</keyword>
<dbReference type="Pfam" id="PF13185">
    <property type="entry name" value="GAF_2"/>
    <property type="match status" value="1"/>
</dbReference>
<keyword evidence="14" id="KW-1133">Transmembrane helix</keyword>
<dbReference type="InterPro" id="IPR029016">
    <property type="entry name" value="GAF-like_dom_sf"/>
</dbReference>
<evidence type="ECO:0000313" key="21">
    <source>
        <dbReference type="Proteomes" id="UP000218113"/>
    </source>
</evidence>
<evidence type="ECO:0000256" key="13">
    <source>
        <dbReference type="SAM" id="Coils"/>
    </source>
</evidence>
<evidence type="ECO:0000256" key="4">
    <source>
        <dbReference type="ARBA" id="ARBA00022553"/>
    </source>
</evidence>
<dbReference type="SMART" id="SM00388">
    <property type="entry name" value="HisKA"/>
    <property type="match status" value="1"/>
</dbReference>
<evidence type="ECO:0000256" key="12">
    <source>
        <dbReference type="PROSITE-ProRule" id="PRU00169"/>
    </source>
</evidence>
<keyword evidence="8" id="KW-0067">ATP-binding</keyword>
<dbReference type="CDD" id="cd16922">
    <property type="entry name" value="HATPase_EvgS-ArcB-TorS-like"/>
    <property type="match status" value="1"/>
</dbReference>